<accession>A0AAE1GMY7</accession>
<gene>
    <name evidence="4" type="ORF">Pcinc_001597</name>
</gene>
<keyword evidence="2" id="KW-0175">Coiled coil</keyword>
<organism evidence="4 5">
    <name type="scientific">Petrolisthes cinctipes</name>
    <name type="common">Flat porcelain crab</name>
    <dbReference type="NCBI Taxonomy" id="88211"/>
    <lineage>
        <taxon>Eukaryota</taxon>
        <taxon>Metazoa</taxon>
        <taxon>Ecdysozoa</taxon>
        <taxon>Arthropoda</taxon>
        <taxon>Crustacea</taxon>
        <taxon>Multicrustacea</taxon>
        <taxon>Malacostraca</taxon>
        <taxon>Eumalacostraca</taxon>
        <taxon>Eucarida</taxon>
        <taxon>Decapoda</taxon>
        <taxon>Pleocyemata</taxon>
        <taxon>Anomura</taxon>
        <taxon>Galatheoidea</taxon>
        <taxon>Porcellanidae</taxon>
        <taxon>Petrolisthes</taxon>
    </lineage>
</organism>
<evidence type="ECO:0000313" key="4">
    <source>
        <dbReference type="EMBL" id="KAK3894619.1"/>
    </source>
</evidence>
<feature type="domain" description="Integrase catalytic" evidence="3">
    <location>
        <begin position="146"/>
        <end position="308"/>
    </location>
</feature>
<dbReference type="AlphaFoldDB" id="A0AAE1GMY7"/>
<dbReference type="InterPro" id="IPR001584">
    <property type="entry name" value="Integrase_cat-core"/>
</dbReference>
<comment type="caution">
    <text evidence="4">The sequence shown here is derived from an EMBL/GenBank/DDBJ whole genome shotgun (WGS) entry which is preliminary data.</text>
</comment>
<dbReference type="SUPFAM" id="SSF53098">
    <property type="entry name" value="Ribonuclease H-like"/>
    <property type="match status" value="1"/>
</dbReference>
<sequence>MQAKHYEDIVNFLKNKVYPEEIENMKKNKGKKMWNWRDTCSKFELKGDLLWYKNVVNNGKKSNQEKEYETKNLDEEMRQVLKVGEVEEAIAKVHHDICHLGQNQTQTAVVKRFYWKKIKEDVAHYVKTCHTCQLNQPFKDQPAVLRPVPPPRTAFAMRSMDLTTIKKTKEGFIHILVIVDYLTKWVEAFPLMCKEGKEVLKCYENNICYRFGFPKVLITDNGTEFCNKQLDKFCEDNHIAHRVTTPYHPQSNGLVEVTNKAVKQGLRKLKAIKKEINEKLKESENWTEDLGKVLFENKKKKSHQIFSY</sequence>
<dbReference type="Gene3D" id="3.30.420.10">
    <property type="entry name" value="Ribonuclease H-like superfamily/Ribonuclease H"/>
    <property type="match status" value="1"/>
</dbReference>
<evidence type="ECO:0000259" key="3">
    <source>
        <dbReference type="PROSITE" id="PS50994"/>
    </source>
</evidence>
<evidence type="ECO:0000313" key="5">
    <source>
        <dbReference type="Proteomes" id="UP001286313"/>
    </source>
</evidence>
<dbReference type="Gene3D" id="1.10.340.70">
    <property type="match status" value="1"/>
</dbReference>
<proteinExistence type="predicted"/>
<evidence type="ECO:0000256" key="2">
    <source>
        <dbReference type="SAM" id="Coils"/>
    </source>
</evidence>
<name>A0AAE1GMY7_PETCI</name>
<dbReference type="InterPro" id="IPR012337">
    <property type="entry name" value="RNaseH-like_sf"/>
</dbReference>
<dbReference type="EMBL" id="JAWQEG010000102">
    <property type="protein sequence ID" value="KAK3894619.1"/>
    <property type="molecule type" value="Genomic_DNA"/>
</dbReference>
<dbReference type="GO" id="GO:0003676">
    <property type="term" value="F:nucleic acid binding"/>
    <property type="evidence" value="ECO:0007669"/>
    <property type="project" value="InterPro"/>
</dbReference>
<dbReference type="Pfam" id="PF00665">
    <property type="entry name" value="rve"/>
    <property type="match status" value="1"/>
</dbReference>
<dbReference type="PANTHER" id="PTHR37984">
    <property type="entry name" value="PROTEIN CBG26694"/>
    <property type="match status" value="1"/>
</dbReference>
<protein>
    <recommendedName>
        <fullName evidence="1">RNA-directed DNA polymerase</fullName>
        <ecNumber evidence="1">2.7.7.49</ecNumber>
    </recommendedName>
</protein>
<dbReference type="Pfam" id="PF17921">
    <property type="entry name" value="Integrase_H2C2"/>
    <property type="match status" value="1"/>
</dbReference>
<evidence type="ECO:0000256" key="1">
    <source>
        <dbReference type="ARBA" id="ARBA00012493"/>
    </source>
</evidence>
<dbReference type="InterPro" id="IPR041588">
    <property type="entry name" value="Integrase_H2C2"/>
</dbReference>
<reference evidence="4" key="1">
    <citation type="submission" date="2023-10" db="EMBL/GenBank/DDBJ databases">
        <title>Genome assemblies of two species of porcelain crab, Petrolisthes cinctipes and Petrolisthes manimaculis (Anomura: Porcellanidae).</title>
        <authorList>
            <person name="Angst P."/>
        </authorList>
    </citation>
    <scope>NUCLEOTIDE SEQUENCE</scope>
    <source>
        <strain evidence="4">PB745_01</strain>
        <tissue evidence="4">Gill</tissue>
    </source>
</reference>
<feature type="coiled-coil region" evidence="2">
    <location>
        <begin position="262"/>
        <end position="289"/>
    </location>
</feature>
<dbReference type="InterPro" id="IPR050951">
    <property type="entry name" value="Retrovirus_Pol_polyprotein"/>
</dbReference>
<dbReference type="InterPro" id="IPR036397">
    <property type="entry name" value="RNaseH_sf"/>
</dbReference>
<dbReference type="PANTHER" id="PTHR37984:SF5">
    <property type="entry name" value="PROTEIN NYNRIN-LIKE"/>
    <property type="match status" value="1"/>
</dbReference>
<dbReference type="GO" id="GO:0003964">
    <property type="term" value="F:RNA-directed DNA polymerase activity"/>
    <property type="evidence" value="ECO:0007669"/>
    <property type="project" value="UniProtKB-EC"/>
</dbReference>
<dbReference type="EC" id="2.7.7.49" evidence="1"/>
<dbReference type="Proteomes" id="UP001286313">
    <property type="component" value="Unassembled WGS sequence"/>
</dbReference>
<dbReference type="GO" id="GO:0015074">
    <property type="term" value="P:DNA integration"/>
    <property type="evidence" value="ECO:0007669"/>
    <property type="project" value="InterPro"/>
</dbReference>
<dbReference type="PROSITE" id="PS50994">
    <property type="entry name" value="INTEGRASE"/>
    <property type="match status" value="1"/>
</dbReference>
<keyword evidence="5" id="KW-1185">Reference proteome</keyword>